<evidence type="ECO:0000256" key="1">
    <source>
        <dbReference type="SAM" id="SignalP"/>
    </source>
</evidence>
<organism evidence="2 3">
    <name type="scientific">Streptomyces hazeniae</name>
    <dbReference type="NCBI Taxonomy" id="3075538"/>
    <lineage>
        <taxon>Bacteria</taxon>
        <taxon>Bacillati</taxon>
        <taxon>Actinomycetota</taxon>
        <taxon>Actinomycetes</taxon>
        <taxon>Kitasatosporales</taxon>
        <taxon>Streptomycetaceae</taxon>
        <taxon>Streptomyces</taxon>
    </lineage>
</organism>
<protein>
    <recommendedName>
        <fullName evidence="4">Secreted protein</fullName>
    </recommendedName>
</protein>
<evidence type="ECO:0000313" key="2">
    <source>
        <dbReference type="EMBL" id="MDT0379730.1"/>
    </source>
</evidence>
<reference evidence="3" key="1">
    <citation type="submission" date="2023-07" db="EMBL/GenBank/DDBJ databases">
        <title>30 novel species of actinomycetes from the DSMZ collection.</title>
        <authorList>
            <person name="Nouioui I."/>
        </authorList>
    </citation>
    <scope>NUCLEOTIDE SEQUENCE [LARGE SCALE GENOMIC DNA]</scope>
    <source>
        <strain evidence="3">DSM 42041</strain>
    </source>
</reference>
<feature type="signal peptide" evidence="1">
    <location>
        <begin position="1"/>
        <end position="32"/>
    </location>
</feature>
<accession>A0ABU2NRX2</accession>
<comment type="caution">
    <text evidence="2">The sequence shown here is derived from an EMBL/GenBank/DDBJ whole genome shotgun (WGS) entry which is preliminary data.</text>
</comment>
<gene>
    <name evidence="2" type="ORF">RM572_13230</name>
</gene>
<evidence type="ECO:0008006" key="4">
    <source>
        <dbReference type="Google" id="ProtNLM"/>
    </source>
</evidence>
<keyword evidence="1" id="KW-0732">Signal</keyword>
<proteinExistence type="predicted"/>
<name>A0ABU2NRX2_9ACTN</name>
<keyword evidence="3" id="KW-1185">Reference proteome</keyword>
<evidence type="ECO:0000313" key="3">
    <source>
        <dbReference type="Proteomes" id="UP001183414"/>
    </source>
</evidence>
<dbReference type="RefSeq" id="WP_311673522.1">
    <property type="nucleotide sequence ID" value="NZ_JAVREQ010000010.1"/>
</dbReference>
<dbReference type="EMBL" id="JAVREQ010000010">
    <property type="protein sequence ID" value="MDT0379730.1"/>
    <property type="molecule type" value="Genomic_DNA"/>
</dbReference>
<feature type="chain" id="PRO_5045291852" description="Secreted protein" evidence="1">
    <location>
        <begin position="33"/>
        <end position="120"/>
    </location>
</feature>
<sequence>MGNSGNRRRAAVALLTAALAGASILTGTTATAAVPGPGTGAAAADYRCGDNQEYTGTPPWRKVEISYYNCGDSTVYRRLRGERYPDVPYPCLSVSAGQVRTFGSFNPMYGVPSGTEPCQP</sequence>
<dbReference type="Proteomes" id="UP001183414">
    <property type="component" value="Unassembled WGS sequence"/>
</dbReference>